<evidence type="ECO:0000256" key="5">
    <source>
        <dbReference type="ARBA" id="ARBA00038359"/>
    </source>
</evidence>
<organism evidence="8 9">
    <name type="scientific">Diaporthe australafricana</name>
    <dbReference type="NCBI Taxonomy" id="127596"/>
    <lineage>
        <taxon>Eukaryota</taxon>
        <taxon>Fungi</taxon>
        <taxon>Dikarya</taxon>
        <taxon>Ascomycota</taxon>
        <taxon>Pezizomycotina</taxon>
        <taxon>Sordariomycetes</taxon>
        <taxon>Sordariomycetidae</taxon>
        <taxon>Diaporthales</taxon>
        <taxon>Diaporthaceae</taxon>
        <taxon>Diaporthe</taxon>
    </lineage>
</organism>
<evidence type="ECO:0000313" key="9">
    <source>
        <dbReference type="Proteomes" id="UP001583177"/>
    </source>
</evidence>
<feature type="transmembrane region" description="Helical" evidence="6">
    <location>
        <begin position="197"/>
        <end position="224"/>
    </location>
</feature>
<evidence type="ECO:0000256" key="4">
    <source>
        <dbReference type="ARBA" id="ARBA00023136"/>
    </source>
</evidence>
<evidence type="ECO:0000256" key="1">
    <source>
        <dbReference type="ARBA" id="ARBA00004141"/>
    </source>
</evidence>
<feature type="transmembrane region" description="Helical" evidence="6">
    <location>
        <begin position="276"/>
        <end position="297"/>
    </location>
</feature>
<evidence type="ECO:0000313" key="8">
    <source>
        <dbReference type="EMBL" id="KAL1875873.1"/>
    </source>
</evidence>
<comment type="subcellular location">
    <subcellularLocation>
        <location evidence="1">Membrane</location>
        <topology evidence="1">Multi-pass membrane protein</topology>
    </subcellularLocation>
</comment>
<feature type="transmembrane region" description="Helical" evidence="6">
    <location>
        <begin position="78"/>
        <end position="96"/>
    </location>
</feature>
<keyword evidence="3 6" id="KW-1133">Transmembrane helix</keyword>
<proteinExistence type="inferred from homology"/>
<evidence type="ECO:0000259" key="7">
    <source>
        <dbReference type="Pfam" id="PF20684"/>
    </source>
</evidence>
<dbReference type="InterPro" id="IPR052337">
    <property type="entry name" value="SAT4-like"/>
</dbReference>
<comment type="similarity">
    <text evidence="5">Belongs to the SAT4 family.</text>
</comment>
<gene>
    <name evidence="8" type="ORF">Daus18300_003064</name>
</gene>
<evidence type="ECO:0000256" key="2">
    <source>
        <dbReference type="ARBA" id="ARBA00022692"/>
    </source>
</evidence>
<comment type="caution">
    <text evidence="8">The sequence shown here is derived from an EMBL/GenBank/DDBJ whole genome shotgun (WGS) entry which is preliminary data.</text>
</comment>
<sequence length="398" mass="44614">MELPPHDHAIYARWQSVSNMPSTQFQRTMLAVLIFWTLFALAAYCLRMYSRVRNKQLGAPFVFAFKKRNADLTRSDDWLISAAMIFSVAQMVYTVFRYSYVGFPKDEIPLNDPSPGLFWEFLMEIFYNPILALVKSSVLVFLLRIGGCKSGVRRAIHIVNVVNLAEMIALFLVVIMQSIPIQAAWDLKVKATHQIEIVPFIIATAAITIATDVVVLAIPVWVFIGLNMRKAQKIGILLIFLAGGVVTAVSIVRLTVLLRSFSDPTFDYINSWGPAYAGIETNLAIVTASVPALRPLFAKWMPQYFRNNSSGEEAYPNTESGRADRSKESRITRADRNTFQLKDMGETHTEIRGYSPDGSEEEIMTYNGIVRTTQVSVSYGAGTPELEPTNCQTVSKNQ</sequence>
<keyword evidence="2 6" id="KW-0812">Transmembrane</keyword>
<evidence type="ECO:0000256" key="3">
    <source>
        <dbReference type="ARBA" id="ARBA00022989"/>
    </source>
</evidence>
<dbReference type="EMBL" id="JAWRVE010000018">
    <property type="protein sequence ID" value="KAL1875873.1"/>
    <property type="molecule type" value="Genomic_DNA"/>
</dbReference>
<dbReference type="Pfam" id="PF20684">
    <property type="entry name" value="Fung_rhodopsin"/>
    <property type="match status" value="1"/>
</dbReference>
<keyword evidence="9" id="KW-1185">Reference proteome</keyword>
<feature type="transmembrane region" description="Helical" evidence="6">
    <location>
        <begin position="125"/>
        <end position="143"/>
    </location>
</feature>
<feature type="transmembrane region" description="Helical" evidence="6">
    <location>
        <begin position="155"/>
        <end position="177"/>
    </location>
</feature>
<dbReference type="Proteomes" id="UP001583177">
    <property type="component" value="Unassembled WGS sequence"/>
</dbReference>
<feature type="transmembrane region" description="Helical" evidence="6">
    <location>
        <begin position="28"/>
        <end position="46"/>
    </location>
</feature>
<reference evidence="8 9" key="1">
    <citation type="journal article" date="2024" name="IMA Fungus">
        <title>IMA Genome - F19 : A genome assembly and annotation guide to empower mycologists, including annotated draft genome sequences of Ceratocystis pirilliformis, Diaporthe australafricana, Fusarium ophioides, Paecilomyces lecythidis, and Sporothrix stenoceras.</title>
        <authorList>
            <person name="Aylward J."/>
            <person name="Wilson A.M."/>
            <person name="Visagie C.M."/>
            <person name="Spraker J."/>
            <person name="Barnes I."/>
            <person name="Buitendag C."/>
            <person name="Ceriani C."/>
            <person name="Del Mar Angel L."/>
            <person name="du Plessis D."/>
            <person name="Fuchs T."/>
            <person name="Gasser K."/>
            <person name="Kramer D."/>
            <person name="Li W."/>
            <person name="Munsamy K."/>
            <person name="Piso A."/>
            <person name="Price J.L."/>
            <person name="Sonnekus B."/>
            <person name="Thomas C."/>
            <person name="van der Nest A."/>
            <person name="van Dijk A."/>
            <person name="van Heerden A."/>
            <person name="van Vuuren N."/>
            <person name="Yilmaz N."/>
            <person name="Duong T.A."/>
            <person name="van der Merwe N.A."/>
            <person name="Wingfield M.J."/>
            <person name="Wingfield B.D."/>
        </authorList>
    </citation>
    <scope>NUCLEOTIDE SEQUENCE [LARGE SCALE GENOMIC DNA]</scope>
    <source>
        <strain evidence="8 9">CMW 18300</strain>
    </source>
</reference>
<feature type="transmembrane region" description="Helical" evidence="6">
    <location>
        <begin position="236"/>
        <end position="256"/>
    </location>
</feature>
<dbReference type="PANTHER" id="PTHR33048:SF55">
    <property type="entry name" value="INTEGRAL MEMBRANE PROTEIN"/>
    <property type="match status" value="1"/>
</dbReference>
<name>A0ABR3XIU9_9PEZI</name>
<feature type="domain" description="Rhodopsin" evidence="7">
    <location>
        <begin position="73"/>
        <end position="298"/>
    </location>
</feature>
<accession>A0ABR3XIU9</accession>
<dbReference type="PANTHER" id="PTHR33048">
    <property type="entry name" value="PTH11-LIKE INTEGRAL MEMBRANE PROTEIN (AFU_ORTHOLOGUE AFUA_5G11245)"/>
    <property type="match status" value="1"/>
</dbReference>
<keyword evidence="4 6" id="KW-0472">Membrane</keyword>
<dbReference type="InterPro" id="IPR049326">
    <property type="entry name" value="Rhodopsin_dom_fungi"/>
</dbReference>
<protein>
    <recommendedName>
        <fullName evidence="7">Rhodopsin domain-containing protein</fullName>
    </recommendedName>
</protein>
<evidence type="ECO:0000256" key="6">
    <source>
        <dbReference type="SAM" id="Phobius"/>
    </source>
</evidence>